<dbReference type="CDD" id="cd06530">
    <property type="entry name" value="S26_SPase_I"/>
    <property type="match status" value="1"/>
</dbReference>
<accession>A0A381TSH9</accession>
<evidence type="ECO:0000313" key="8">
    <source>
        <dbReference type="EMBL" id="SVA19005.1"/>
    </source>
</evidence>
<proteinExistence type="inferred from homology"/>
<keyword evidence="6" id="KW-0812">Transmembrane</keyword>
<dbReference type="SUPFAM" id="SSF51306">
    <property type="entry name" value="LexA/Signal peptidase"/>
    <property type="match status" value="1"/>
</dbReference>
<dbReference type="EMBL" id="UINC01005092">
    <property type="protein sequence ID" value="SVA19005.1"/>
    <property type="molecule type" value="Genomic_DNA"/>
</dbReference>
<feature type="transmembrane region" description="Helical" evidence="6">
    <location>
        <begin position="130"/>
        <end position="153"/>
    </location>
</feature>
<dbReference type="PROSITE" id="PS00760">
    <property type="entry name" value="SPASE_I_2"/>
    <property type="match status" value="1"/>
</dbReference>
<dbReference type="EC" id="3.4.21.89" evidence="3"/>
<dbReference type="PANTHER" id="PTHR43390">
    <property type="entry name" value="SIGNAL PEPTIDASE I"/>
    <property type="match status" value="1"/>
</dbReference>
<dbReference type="InterPro" id="IPR000223">
    <property type="entry name" value="Pept_S26A_signal_pept_1"/>
</dbReference>
<dbReference type="PRINTS" id="PR00727">
    <property type="entry name" value="LEADERPTASE"/>
</dbReference>
<reference evidence="8" key="1">
    <citation type="submission" date="2018-05" db="EMBL/GenBank/DDBJ databases">
        <authorList>
            <person name="Lanie J.A."/>
            <person name="Ng W.-L."/>
            <person name="Kazmierczak K.M."/>
            <person name="Andrzejewski T.M."/>
            <person name="Davidsen T.M."/>
            <person name="Wayne K.J."/>
            <person name="Tettelin H."/>
            <person name="Glass J.I."/>
            <person name="Rusch D."/>
            <person name="Podicherti R."/>
            <person name="Tsui H.-C.T."/>
            <person name="Winkler M.E."/>
        </authorList>
    </citation>
    <scope>NUCLEOTIDE SEQUENCE</scope>
</reference>
<gene>
    <name evidence="8" type="ORF">METZ01_LOCUS71859</name>
</gene>
<dbReference type="PROSITE" id="PS00761">
    <property type="entry name" value="SPASE_I_3"/>
    <property type="match status" value="1"/>
</dbReference>
<dbReference type="InterPro" id="IPR019758">
    <property type="entry name" value="Pept_S26A_signal_pept_1_CS"/>
</dbReference>
<dbReference type="InterPro" id="IPR019757">
    <property type="entry name" value="Pept_S26A_signal_pept_1_Lys-AS"/>
</dbReference>
<evidence type="ECO:0000259" key="7">
    <source>
        <dbReference type="Pfam" id="PF10502"/>
    </source>
</evidence>
<dbReference type="GO" id="GO:0016020">
    <property type="term" value="C:membrane"/>
    <property type="evidence" value="ECO:0007669"/>
    <property type="project" value="InterPro"/>
</dbReference>
<keyword evidence="4" id="KW-0378">Hydrolase</keyword>
<evidence type="ECO:0000256" key="1">
    <source>
        <dbReference type="ARBA" id="ARBA00000677"/>
    </source>
</evidence>
<feature type="compositionally biased region" description="Low complexity" evidence="5">
    <location>
        <begin position="64"/>
        <end position="77"/>
    </location>
</feature>
<dbReference type="NCBIfam" id="TIGR02227">
    <property type="entry name" value="sigpep_I_bact"/>
    <property type="match status" value="1"/>
</dbReference>
<dbReference type="GO" id="GO:0006465">
    <property type="term" value="P:signal peptide processing"/>
    <property type="evidence" value="ECO:0007669"/>
    <property type="project" value="InterPro"/>
</dbReference>
<organism evidence="8">
    <name type="scientific">marine metagenome</name>
    <dbReference type="NCBI Taxonomy" id="408172"/>
    <lineage>
        <taxon>unclassified sequences</taxon>
        <taxon>metagenomes</taxon>
        <taxon>ecological metagenomes</taxon>
    </lineage>
</organism>
<evidence type="ECO:0000256" key="2">
    <source>
        <dbReference type="ARBA" id="ARBA00009370"/>
    </source>
</evidence>
<dbReference type="PANTHER" id="PTHR43390:SF1">
    <property type="entry name" value="CHLOROPLAST PROCESSING PEPTIDASE"/>
    <property type="match status" value="1"/>
</dbReference>
<evidence type="ECO:0000256" key="4">
    <source>
        <dbReference type="ARBA" id="ARBA00022801"/>
    </source>
</evidence>
<keyword evidence="6" id="KW-1133">Transmembrane helix</keyword>
<feature type="region of interest" description="Disordered" evidence="5">
    <location>
        <begin position="37"/>
        <end position="81"/>
    </location>
</feature>
<dbReference type="InterPro" id="IPR036286">
    <property type="entry name" value="LexA/Signal_pep-like_sf"/>
</dbReference>
<evidence type="ECO:0000256" key="5">
    <source>
        <dbReference type="SAM" id="MobiDB-lite"/>
    </source>
</evidence>
<dbReference type="Gene3D" id="2.10.109.10">
    <property type="entry name" value="Umud Fragment, subunit A"/>
    <property type="match status" value="1"/>
</dbReference>
<evidence type="ECO:0000256" key="3">
    <source>
        <dbReference type="ARBA" id="ARBA00013208"/>
    </source>
</evidence>
<dbReference type="InterPro" id="IPR019533">
    <property type="entry name" value="Peptidase_S26"/>
</dbReference>
<comment type="catalytic activity">
    <reaction evidence="1">
        <text>Cleavage of hydrophobic, N-terminal signal or leader sequences from secreted and periplasmic proteins.</text>
        <dbReference type="EC" id="3.4.21.89"/>
    </reaction>
</comment>
<feature type="non-terminal residue" evidence="8">
    <location>
        <position position="1"/>
    </location>
</feature>
<dbReference type="Pfam" id="PF10502">
    <property type="entry name" value="Peptidase_S26"/>
    <property type="match status" value="1"/>
</dbReference>
<comment type="similarity">
    <text evidence="2">Belongs to the peptidase S26 family.</text>
</comment>
<dbReference type="GO" id="GO:0004252">
    <property type="term" value="F:serine-type endopeptidase activity"/>
    <property type="evidence" value="ECO:0007669"/>
    <property type="project" value="InterPro"/>
</dbReference>
<protein>
    <recommendedName>
        <fullName evidence="3">signal peptidase I</fullName>
        <ecNumber evidence="3">3.4.21.89</ecNumber>
    </recommendedName>
</protein>
<dbReference type="GO" id="GO:0009003">
    <property type="term" value="F:signal peptidase activity"/>
    <property type="evidence" value="ECO:0007669"/>
    <property type="project" value="UniProtKB-EC"/>
</dbReference>
<name>A0A381TSH9_9ZZZZ</name>
<dbReference type="AlphaFoldDB" id="A0A381TSH9"/>
<keyword evidence="6" id="KW-0472">Membrane</keyword>
<evidence type="ECO:0000256" key="6">
    <source>
        <dbReference type="SAM" id="Phobius"/>
    </source>
</evidence>
<sequence length="305" mass="32855">VGDDMTIGDRFDHLSDQEWADAILERARERSAAEDFGVSLGDSPFGPVDSGQPHPETADGSVAEGSPVSPEGVVVGPRSDLVTREEIDPSFESRLHQDPMEPLPTVSPPAAPDLGLPGAQRRATRAALEWGAVIGGALVMAFLVKAFLFQAYYIPSPSMEPTLGQGDRIVVNKLSYRLHDVNRGDMVVFEAPDSTSGVDDLIKRVVGLPGELIRVANGRVLIDNGMLLEPYLSLQDGTAGLVTSTNCANLPGDVDGCRVPPGHVFVLGDHRANSRDSRFFGPIPEDSIRGRAFLRIWPLGEMRRL</sequence>
<feature type="domain" description="Peptidase S26" evidence="7">
    <location>
        <begin position="128"/>
        <end position="297"/>
    </location>
</feature>